<protein>
    <submittedName>
        <fullName evidence="2">Ribosomal subunit interface protein</fullName>
    </submittedName>
</protein>
<proteinExistence type="predicted"/>
<comment type="caution">
    <text evidence="2">The sequence shown here is derived from an EMBL/GenBank/DDBJ whole genome shotgun (WGS) entry which is preliminary data.</text>
</comment>
<accession>A0A2H0UR44</accession>
<dbReference type="NCBIfam" id="TIGR00741">
    <property type="entry name" value="yfiA"/>
    <property type="match status" value="1"/>
</dbReference>
<dbReference type="EMBL" id="PFAZ01000013">
    <property type="protein sequence ID" value="PIR88870.1"/>
    <property type="molecule type" value="Genomic_DNA"/>
</dbReference>
<dbReference type="GO" id="GO:0045900">
    <property type="term" value="P:negative regulation of translational elongation"/>
    <property type="evidence" value="ECO:0007669"/>
    <property type="project" value="TreeGrafter"/>
</dbReference>
<name>A0A2H0UR44_9BACT</name>
<evidence type="ECO:0000313" key="3">
    <source>
        <dbReference type="Proteomes" id="UP000231157"/>
    </source>
</evidence>
<keyword evidence="1" id="KW-0810">Translation regulation</keyword>
<dbReference type="GO" id="GO:0043024">
    <property type="term" value="F:ribosomal small subunit binding"/>
    <property type="evidence" value="ECO:0007669"/>
    <property type="project" value="TreeGrafter"/>
</dbReference>
<gene>
    <name evidence="2" type="primary">raiA</name>
    <name evidence="2" type="ORF">COU07_04105</name>
</gene>
<sequence length="106" mass="12088">MNINIKATNIDLTPALREYVEEKIGSLKKFTSRWDLEGGVSTAVEVGRTTKHHNKGDVYRAEVNIKIPHGFLRAEHEGPDVRLAIDKVRDILQIEIEKQKGKELNR</sequence>
<dbReference type="InterPro" id="IPR003489">
    <property type="entry name" value="RHF/RaiA"/>
</dbReference>
<reference evidence="3" key="1">
    <citation type="submission" date="2017-09" db="EMBL/GenBank/DDBJ databases">
        <title>Depth-based differentiation of microbial function through sediment-hosted aquifers and enrichment of novel symbionts in the deep terrestrial subsurface.</title>
        <authorList>
            <person name="Probst A.J."/>
            <person name="Ladd B."/>
            <person name="Jarett J.K."/>
            <person name="Geller-Mcgrath D.E."/>
            <person name="Sieber C.M.K."/>
            <person name="Emerson J.B."/>
            <person name="Anantharaman K."/>
            <person name="Thomas B.C."/>
            <person name="Malmstrom R."/>
            <person name="Stieglmeier M."/>
            <person name="Klingl A."/>
            <person name="Woyke T."/>
            <person name="Ryan C.M."/>
            <person name="Banfield J.F."/>
        </authorList>
    </citation>
    <scope>NUCLEOTIDE SEQUENCE [LARGE SCALE GENOMIC DNA]</scope>
</reference>
<dbReference type="SUPFAM" id="SSF69754">
    <property type="entry name" value="Ribosome binding protein Y (YfiA homologue)"/>
    <property type="match status" value="1"/>
</dbReference>
<dbReference type="InterPro" id="IPR036567">
    <property type="entry name" value="RHF-like"/>
</dbReference>
<dbReference type="Pfam" id="PF02482">
    <property type="entry name" value="Ribosomal_S30AE"/>
    <property type="match status" value="1"/>
</dbReference>
<organism evidence="2 3">
    <name type="scientific">Candidatus Harrisonbacteria bacterium CG10_big_fil_rev_8_21_14_0_10_40_38</name>
    <dbReference type="NCBI Taxonomy" id="1974583"/>
    <lineage>
        <taxon>Bacteria</taxon>
        <taxon>Candidatus Harrisoniibacteriota</taxon>
    </lineage>
</organism>
<evidence type="ECO:0000313" key="2">
    <source>
        <dbReference type="EMBL" id="PIR88870.1"/>
    </source>
</evidence>
<evidence type="ECO:0000256" key="1">
    <source>
        <dbReference type="ARBA" id="ARBA00022845"/>
    </source>
</evidence>
<dbReference type="AlphaFoldDB" id="A0A2H0UR44"/>
<dbReference type="InterPro" id="IPR050574">
    <property type="entry name" value="HPF/YfiA_ribosome-assoc"/>
</dbReference>
<dbReference type="GO" id="GO:0022627">
    <property type="term" value="C:cytosolic small ribosomal subunit"/>
    <property type="evidence" value="ECO:0007669"/>
    <property type="project" value="TreeGrafter"/>
</dbReference>
<dbReference type="PANTHER" id="PTHR33231">
    <property type="entry name" value="30S RIBOSOMAL PROTEIN"/>
    <property type="match status" value="1"/>
</dbReference>
<dbReference type="Proteomes" id="UP000231157">
    <property type="component" value="Unassembled WGS sequence"/>
</dbReference>
<dbReference type="Gene3D" id="3.30.160.100">
    <property type="entry name" value="Ribosome hibernation promotion factor-like"/>
    <property type="match status" value="1"/>
</dbReference>
<dbReference type="PANTHER" id="PTHR33231:SF1">
    <property type="entry name" value="30S RIBOSOMAL PROTEIN"/>
    <property type="match status" value="1"/>
</dbReference>